<feature type="compositionally biased region" description="Basic and acidic residues" evidence="1">
    <location>
        <begin position="226"/>
        <end position="247"/>
    </location>
</feature>
<sequence length="368" mass="40170">MASSPSPSTYISFADQFKSAEGSMDIDSWLSDSDEGSTIDYDSSSICTAPTDADQLFNFDLFNPETANLTYTTSVDSLSFAEDNDLLPSPPTTRGYLDYPLPAQPTTVISKLKSTASWIAKQFARELSEEEVLAMSWGPSPVLSDAECGWSESCGSESECSSESSPSSDASSSSSSSSSFVSCPSTPSRSSTSSTAKRTRNSPTSSTRSRRTLADKLIHPSPIPPRLREAAESRKRSSRNELGDGERPSALSWPFPAPLEKEIGSFSWIESQLPAPLQLTMRAIEKAKYEQQAKLDRWFEGLSAESIEHLVLWERWIEEAGKVYTPAEVQTVLLELEASGLLEVGGGARGVARSELKRIAGERESWLW</sequence>
<protein>
    <submittedName>
        <fullName evidence="2">Uncharacterized protein</fullName>
    </submittedName>
</protein>
<gene>
    <name evidence="2" type="ORF">BCR35DRAFT_309965</name>
</gene>
<evidence type="ECO:0000313" key="2">
    <source>
        <dbReference type="EMBL" id="ORY55730.1"/>
    </source>
</evidence>
<dbReference type="InParanoid" id="A0A1Y2D8Y7"/>
<comment type="caution">
    <text evidence="2">The sequence shown here is derived from an EMBL/GenBank/DDBJ whole genome shotgun (WGS) entry which is preliminary data.</text>
</comment>
<name>A0A1Y2D8Y7_9BASI</name>
<dbReference type="AlphaFoldDB" id="A0A1Y2D8Y7"/>
<keyword evidence="3" id="KW-1185">Reference proteome</keyword>
<reference evidence="2 3" key="1">
    <citation type="submission" date="2016-07" db="EMBL/GenBank/DDBJ databases">
        <title>Pervasive Adenine N6-methylation of Active Genes in Fungi.</title>
        <authorList>
            <consortium name="DOE Joint Genome Institute"/>
            <person name="Mondo S.J."/>
            <person name="Dannebaum R.O."/>
            <person name="Kuo R.C."/>
            <person name="Labutti K."/>
            <person name="Haridas S."/>
            <person name="Kuo A."/>
            <person name="Salamov A."/>
            <person name="Ahrendt S.R."/>
            <person name="Lipzen A."/>
            <person name="Sullivan W."/>
            <person name="Andreopoulos W.B."/>
            <person name="Clum A."/>
            <person name="Lindquist E."/>
            <person name="Daum C."/>
            <person name="Ramamoorthy G.K."/>
            <person name="Gryganskyi A."/>
            <person name="Culley D."/>
            <person name="Magnuson J.K."/>
            <person name="James T.Y."/>
            <person name="O'Malley M.A."/>
            <person name="Stajich J.E."/>
            <person name="Spatafora J.W."/>
            <person name="Visel A."/>
            <person name="Grigoriev I.V."/>
        </authorList>
    </citation>
    <scope>NUCLEOTIDE SEQUENCE [LARGE SCALE GENOMIC DNA]</scope>
    <source>
        <strain evidence="2 3">62-1032</strain>
    </source>
</reference>
<feature type="region of interest" description="Disordered" evidence="1">
    <location>
        <begin position="155"/>
        <end position="254"/>
    </location>
</feature>
<proteinExistence type="predicted"/>
<dbReference type="Proteomes" id="UP000193467">
    <property type="component" value="Unassembled WGS sequence"/>
</dbReference>
<organism evidence="2 3">
    <name type="scientific">Leucosporidium creatinivorum</name>
    <dbReference type="NCBI Taxonomy" id="106004"/>
    <lineage>
        <taxon>Eukaryota</taxon>
        <taxon>Fungi</taxon>
        <taxon>Dikarya</taxon>
        <taxon>Basidiomycota</taxon>
        <taxon>Pucciniomycotina</taxon>
        <taxon>Microbotryomycetes</taxon>
        <taxon>Leucosporidiales</taxon>
        <taxon>Leucosporidium</taxon>
    </lineage>
</organism>
<accession>A0A1Y2D8Y7</accession>
<evidence type="ECO:0000256" key="1">
    <source>
        <dbReference type="SAM" id="MobiDB-lite"/>
    </source>
</evidence>
<dbReference type="EMBL" id="MCGR01000089">
    <property type="protein sequence ID" value="ORY55730.1"/>
    <property type="molecule type" value="Genomic_DNA"/>
</dbReference>
<feature type="compositionally biased region" description="Low complexity" evidence="1">
    <location>
        <begin position="155"/>
        <end position="207"/>
    </location>
</feature>
<evidence type="ECO:0000313" key="3">
    <source>
        <dbReference type="Proteomes" id="UP000193467"/>
    </source>
</evidence>